<dbReference type="Gene3D" id="3.40.720.10">
    <property type="entry name" value="Alkaline Phosphatase, subunit A"/>
    <property type="match status" value="1"/>
</dbReference>
<dbReference type="EMBL" id="JAWDGP010003545">
    <property type="protein sequence ID" value="KAK3773331.1"/>
    <property type="molecule type" value="Genomic_DNA"/>
</dbReference>
<evidence type="ECO:0000256" key="2">
    <source>
        <dbReference type="SAM" id="SignalP"/>
    </source>
</evidence>
<evidence type="ECO:0000313" key="4">
    <source>
        <dbReference type="Proteomes" id="UP001283361"/>
    </source>
</evidence>
<evidence type="ECO:0000256" key="1">
    <source>
        <dbReference type="SAM" id="Phobius"/>
    </source>
</evidence>
<protein>
    <recommendedName>
        <fullName evidence="5">Ectonucleotide pyrophosphatase/phosphodiesterase family member 5</fullName>
    </recommendedName>
</protein>
<gene>
    <name evidence="3" type="ORF">RRG08_023216</name>
</gene>
<name>A0AAE0ZQR8_9GAST</name>
<dbReference type="AlphaFoldDB" id="A0AAE0ZQR8"/>
<dbReference type="CDD" id="cd16018">
    <property type="entry name" value="Enpp"/>
    <property type="match status" value="1"/>
</dbReference>
<feature type="signal peptide" evidence="2">
    <location>
        <begin position="1"/>
        <end position="22"/>
    </location>
</feature>
<sequence length="476" mass="54003">MFVFSIRALVIASLCFSLKAVAAPSEEKPPLLLISFDGFRWDYLTRAQLPNIERIIREGVHATEGVLVKNVVDTSTLPNHWTLVTGLYPESHGIIGNFLRDDDIDKKFIPKYINANYSNDPRYYDAGGEPIWVTNQFQGGRSGSVMWWGSENAVKWSRPTLQMPYDDNVNFTTRVDVMIEWLSQKYPVNLGLIYFFEPDHIAHTTGPESSNVTEAIKYTDVIVGYLLKRLKEKNLLGNINVIITSDHGMTGTSNETLIYLDDFINIEDYDILTGDTVIAHIFPHEGKLTKVYRSLEKASKQPNSHFKVFLSKDIPERFHMKNNPRVPPIVAFADIHYRHVSNASRGDHFPLAGTHGYDNEERDMRPFFIAMGPDFKKNFTVRSFNSVHIYPLMCQLLGIKPAPNNGSLTVVSHFLKDGVENATTFATYIFVLVVVNGAAGMFAVGFFRQHRNLKQRNVSMKLTSDDTRKRLKNTAS</sequence>
<organism evidence="3 4">
    <name type="scientific">Elysia crispata</name>
    <name type="common">lettuce slug</name>
    <dbReference type="NCBI Taxonomy" id="231223"/>
    <lineage>
        <taxon>Eukaryota</taxon>
        <taxon>Metazoa</taxon>
        <taxon>Spiralia</taxon>
        <taxon>Lophotrochozoa</taxon>
        <taxon>Mollusca</taxon>
        <taxon>Gastropoda</taxon>
        <taxon>Heterobranchia</taxon>
        <taxon>Euthyneura</taxon>
        <taxon>Panpulmonata</taxon>
        <taxon>Sacoglossa</taxon>
        <taxon>Placobranchoidea</taxon>
        <taxon>Plakobranchidae</taxon>
        <taxon>Elysia</taxon>
    </lineage>
</organism>
<keyword evidence="2" id="KW-0732">Signal</keyword>
<dbReference type="InterPro" id="IPR002591">
    <property type="entry name" value="Phosphodiest/P_Trfase"/>
</dbReference>
<keyword evidence="1" id="KW-0812">Transmembrane</keyword>
<evidence type="ECO:0000313" key="3">
    <source>
        <dbReference type="EMBL" id="KAK3773331.1"/>
    </source>
</evidence>
<dbReference type="SUPFAM" id="SSF53649">
    <property type="entry name" value="Alkaline phosphatase-like"/>
    <property type="match status" value="1"/>
</dbReference>
<keyword evidence="4" id="KW-1185">Reference proteome</keyword>
<dbReference type="PANTHER" id="PTHR10151">
    <property type="entry name" value="ECTONUCLEOTIDE PYROPHOSPHATASE/PHOSPHODIESTERASE"/>
    <property type="match status" value="1"/>
</dbReference>
<dbReference type="GO" id="GO:0016787">
    <property type="term" value="F:hydrolase activity"/>
    <property type="evidence" value="ECO:0007669"/>
    <property type="project" value="UniProtKB-ARBA"/>
</dbReference>
<proteinExistence type="predicted"/>
<comment type="caution">
    <text evidence="3">The sequence shown here is derived from an EMBL/GenBank/DDBJ whole genome shotgun (WGS) entry which is preliminary data.</text>
</comment>
<dbReference type="Pfam" id="PF01663">
    <property type="entry name" value="Phosphodiest"/>
    <property type="match status" value="1"/>
</dbReference>
<dbReference type="InterPro" id="IPR017850">
    <property type="entry name" value="Alkaline_phosphatase_core_sf"/>
</dbReference>
<dbReference type="Gene3D" id="3.30.1360.180">
    <property type="match status" value="1"/>
</dbReference>
<dbReference type="Proteomes" id="UP001283361">
    <property type="component" value="Unassembled WGS sequence"/>
</dbReference>
<dbReference type="PANTHER" id="PTHR10151:SF120">
    <property type="entry name" value="BIS(5'-ADENOSYL)-TRIPHOSPHATASE"/>
    <property type="match status" value="1"/>
</dbReference>
<feature type="chain" id="PRO_5042020669" description="Ectonucleotide pyrophosphatase/phosphodiesterase family member 5" evidence="2">
    <location>
        <begin position="23"/>
        <end position="476"/>
    </location>
</feature>
<reference evidence="3" key="1">
    <citation type="journal article" date="2023" name="G3 (Bethesda)">
        <title>A reference genome for the long-term kleptoplast-retaining sea slug Elysia crispata morphotype clarki.</title>
        <authorList>
            <person name="Eastman K.E."/>
            <person name="Pendleton A.L."/>
            <person name="Shaikh M.A."/>
            <person name="Suttiyut T."/>
            <person name="Ogas R."/>
            <person name="Tomko P."/>
            <person name="Gavelis G."/>
            <person name="Widhalm J.R."/>
            <person name="Wisecaver J.H."/>
        </authorList>
    </citation>
    <scope>NUCLEOTIDE SEQUENCE</scope>
    <source>
        <strain evidence="3">ECLA1</strain>
    </source>
</reference>
<keyword evidence="1" id="KW-1133">Transmembrane helix</keyword>
<evidence type="ECO:0008006" key="5">
    <source>
        <dbReference type="Google" id="ProtNLM"/>
    </source>
</evidence>
<accession>A0AAE0ZQR8</accession>
<keyword evidence="1" id="KW-0472">Membrane</keyword>
<feature type="transmembrane region" description="Helical" evidence="1">
    <location>
        <begin position="425"/>
        <end position="447"/>
    </location>
</feature>